<dbReference type="AlphaFoldDB" id="A0A1A8XP85"/>
<proteinExistence type="predicted"/>
<dbReference type="EMBL" id="FLQX01000113">
    <property type="protein sequence ID" value="SBT06970.1"/>
    <property type="molecule type" value="Genomic_DNA"/>
</dbReference>
<reference evidence="2" key="1">
    <citation type="submission" date="2016-06" db="EMBL/GenBank/DDBJ databases">
        <authorList>
            <person name="McIlroy S.J."/>
            <person name="Karst S.M."/>
            <person name="Albertsen M."/>
        </authorList>
    </citation>
    <scope>NUCLEOTIDE SEQUENCE [LARGE SCALE GENOMIC DNA]</scope>
</reference>
<organism evidence="1 2">
    <name type="scientific">Candidatus Accumulibacter aalborgensis</name>
    <dbReference type="NCBI Taxonomy" id="1860102"/>
    <lineage>
        <taxon>Bacteria</taxon>
        <taxon>Pseudomonadati</taxon>
        <taxon>Pseudomonadota</taxon>
        <taxon>Betaproteobacteria</taxon>
        <taxon>Candidatus Accumulibacter</taxon>
    </lineage>
</organism>
<evidence type="ECO:0000313" key="1">
    <source>
        <dbReference type="EMBL" id="SBT06970.1"/>
    </source>
</evidence>
<dbReference type="STRING" id="1860102.ACCAA_370049"/>
<accession>A0A1A8XP85</accession>
<evidence type="ECO:0000313" key="2">
    <source>
        <dbReference type="Proteomes" id="UP000199169"/>
    </source>
</evidence>
<gene>
    <name evidence="1" type="ORF">ACCAA_370049</name>
</gene>
<protein>
    <submittedName>
        <fullName evidence="1">Uncharacterized protein</fullName>
    </submittedName>
</protein>
<dbReference type="Proteomes" id="UP000199169">
    <property type="component" value="Unassembled WGS sequence"/>
</dbReference>
<keyword evidence="2" id="KW-1185">Reference proteome</keyword>
<sequence>MVLNVVAKSTLANKAVEAHGHLAHRRHSPASGIFIAIMISPWVTKALAVRGTPLPRLPAP</sequence>
<name>A0A1A8XP85_9PROT</name>